<protein>
    <submittedName>
        <fullName evidence="1">Uncharacterized protein</fullName>
    </submittedName>
</protein>
<accession>A0ABD0SWL0</accession>
<name>A0ABD0SWL0_LOXSC</name>
<evidence type="ECO:0000313" key="2">
    <source>
        <dbReference type="Proteomes" id="UP001549921"/>
    </source>
</evidence>
<dbReference type="EMBL" id="JBEDNZ010000014">
    <property type="protein sequence ID" value="KAL0830151.1"/>
    <property type="molecule type" value="Genomic_DNA"/>
</dbReference>
<dbReference type="AlphaFoldDB" id="A0ABD0SWL0"/>
<sequence>MPYCSLCNITVDRKRWTEHVRSNTHKNNSTVPICDNVEQIKSAFKGRIASYKVVASNEEVRNSPSLFLNNIKNQIKSLINHSLQTHTCIKVNFEFFCTFLLIKDELCEETMKSFCPKNFEDFEERDSGWTFLSTSHIEVNINKYQPLSGSRFINLPKSIQSKKATKKQRTHSFVINSAPSKGLRLLKIEILELNGSQRISDTVQDNNVILSSQYVVKDIEDEIMEQTEKIINNISKKNCF</sequence>
<gene>
    <name evidence="1" type="ORF">ABMA28_003608</name>
</gene>
<proteinExistence type="predicted"/>
<evidence type="ECO:0000313" key="1">
    <source>
        <dbReference type="EMBL" id="KAL0830151.1"/>
    </source>
</evidence>
<organism evidence="1 2">
    <name type="scientific">Loxostege sticticalis</name>
    <name type="common">Beet webworm moth</name>
    <dbReference type="NCBI Taxonomy" id="481309"/>
    <lineage>
        <taxon>Eukaryota</taxon>
        <taxon>Metazoa</taxon>
        <taxon>Ecdysozoa</taxon>
        <taxon>Arthropoda</taxon>
        <taxon>Hexapoda</taxon>
        <taxon>Insecta</taxon>
        <taxon>Pterygota</taxon>
        <taxon>Neoptera</taxon>
        <taxon>Endopterygota</taxon>
        <taxon>Lepidoptera</taxon>
        <taxon>Glossata</taxon>
        <taxon>Ditrysia</taxon>
        <taxon>Pyraloidea</taxon>
        <taxon>Crambidae</taxon>
        <taxon>Pyraustinae</taxon>
        <taxon>Loxostege</taxon>
    </lineage>
</organism>
<comment type="caution">
    <text evidence="1">The sequence shown here is derived from an EMBL/GenBank/DDBJ whole genome shotgun (WGS) entry which is preliminary data.</text>
</comment>
<dbReference type="Proteomes" id="UP001549921">
    <property type="component" value="Unassembled WGS sequence"/>
</dbReference>
<dbReference type="PANTHER" id="PTHR31511:SF12">
    <property type="entry name" value="RHO TERMINATION FACTOR N-TERMINAL DOMAIN-CONTAINING PROTEIN"/>
    <property type="match status" value="1"/>
</dbReference>
<reference evidence="1 2" key="1">
    <citation type="submission" date="2024-06" db="EMBL/GenBank/DDBJ databases">
        <title>A chromosome-level genome assembly of beet webworm, Loxostege sticticalis.</title>
        <authorList>
            <person name="Zhang Y."/>
        </authorList>
    </citation>
    <scope>NUCLEOTIDE SEQUENCE [LARGE SCALE GENOMIC DNA]</scope>
    <source>
        <strain evidence="1">AQ028</strain>
        <tissue evidence="1">Male pupae</tissue>
    </source>
</reference>
<dbReference type="PANTHER" id="PTHR31511">
    <property type="entry name" value="PROTEIN CBG23764"/>
    <property type="match status" value="1"/>
</dbReference>